<comment type="caution">
    <text evidence="1">The sequence shown here is derived from an EMBL/GenBank/DDBJ whole genome shotgun (WGS) entry which is preliminary data.</text>
</comment>
<dbReference type="AlphaFoldDB" id="A0A815HBA5"/>
<reference evidence="1" key="1">
    <citation type="submission" date="2021-02" db="EMBL/GenBank/DDBJ databases">
        <authorList>
            <person name="Nowell W R."/>
        </authorList>
    </citation>
    <scope>NUCLEOTIDE SEQUENCE</scope>
</reference>
<keyword evidence="4" id="KW-1185">Reference proteome</keyword>
<name>A0A815HBA5_9BILA</name>
<dbReference type="EMBL" id="CAJNOH010003828">
    <property type="protein sequence ID" value="CAF1349957.1"/>
    <property type="molecule type" value="Genomic_DNA"/>
</dbReference>
<dbReference type="EMBL" id="CAJNOL010005198">
    <property type="protein sequence ID" value="CAF1601227.1"/>
    <property type="molecule type" value="Genomic_DNA"/>
</dbReference>
<proteinExistence type="predicted"/>
<gene>
    <name evidence="2" type="ORF">JXQ802_LOCUS48334</name>
    <name evidence="1" type="ORF">PYM288_LOCUS32339</name>
</gene>
<accession>A0A815HBA5</accession>
<sequence length="26" mass="3170">MEVKTNFKRIDVQTVDTVRHLRRNGR</sequence>
<dbReference type="Proteomes" id="UP000663870">
    <property type="component" value="Unassembled WGS sequence"/>
</dbReference>
<protein>
    <submittedName>
        <fullName evidence="1">Uncharacterized protein</fullName>
    </submittedName>
</protein>
<organism evidence="1 3">
    <name type="scientific">Rotaria sordida</name>
    <dbReference type="NCBI Taxonomy" id="392033"/>
    <lineage>
        <taxon>Eukaryota</taxon>
        <taxon>Metazoa</taxon>
        <taxon>Spiralia</taxon>
        <taxon>Gnathifera</taxon>
        <taxon>Rotifera</taxon>
        <taxon>Eurotatoria</taxon>
        <taxon>Bdelloidea</taxon>
        <taxon>Philodinida</taxon>
        <taxon>Philodinidae</taxon>
        <taxon>Rotaria</taxon>
    </lineage>
</organism>
<dbReference type="Proteomes" id="UP000663854">
    <property type="component" value="Unassembled WGS sequence"/>
</dbReference>
<feature type="non-terminal residue" evidence="1">
    <location>
        <position position="1"/>
    </location>
</feature>
<evidence type="ECO:0000313" key="2">
    <source>
        <dbReference type="EMBL" id="CAF1601227.1"/>
    </source>
</evidence>
<evidence type="ECO:0000313" key="4">
    <source>
        <dbReference type="Proteomes" id="UP000663870"/>
    </source>
</evidence>
<evidence type="ECO:0000313" key="3">
    <source>
        <dbReference type="Proteomes" id="UP000663854"/>
    </source>
</evidence>
<evidence type="ECO:0000313" key="1">
    <source>
        <dbReference type="EMBL" id="CAF1349957.1"/>
    </source>
</evidence>